<keyword evidence="3" id="KW-1185">Reference proteome</keyword>
<name>A0ABX2CMN3_9BRAD</name>
<proteinExistence type="predicted"/>
<dbReference type="Pfam" id="PF08242">
    <property type="entry name" value="Methyltransf_12"/>
    <property type="match status" value="1"/>
</dbReference>
<dbReference type="PANTHER" id="PTHR43464">
    <property type="entry name" value="METHYLTRANSFERASE"/>
    <property type="match status" value="1"/>
</dbReference>
<reference evidence="2" key="1">
    <citation type="submission" date="2020-05" db="EMBL/GenBank/DDBJ databases">
        <title>Nod-independent and nitrogen-fixing Bradyrhizobium aeschynomene sp. nov. isolated from nodules of Aeschynomene indica.</title>
        <authorList>
            <person name="Zhang Z."/>
        </authorList>
    </citation>
    <scope>NUCLEOTIDE SEQUENCE</scope>
    <source>
        <strain evidence="2">83012</strain>
    </source>
</reference>
<keyword evidence="2" id="KW-0489">Methyltransferase</keyword>
<keyword evidence="2" id="KW-0808">Transferase</keyword>
<dbReference type="CDD" id="cd02440">
    <property type="entry name" value="AdoMet_MTases"/>
    <property type="match status" value="1"/>
</dbReference>
<dbReference type="InterPro" id="IPR013217">
    <property type="entry name" value="Methyltransf_12"/>
</dbReference>
<dbReference type="SUPFAM" id="SSF53335">
    <property type="entry name" value="S-adenosyl-L-methionine-dependent methyltransferases"/>
    <property type="match status" value="1"/>
</dbReference>
<feature type="domain" description="Methyltransferase type 12" evidence="1">
    <location>
        <begin position="58"/>
        <end position="151"/>
    </location>
</feature>
<accession>A0ABX2CMN3</accession>
<dbReference type="GO" id="GO:0032259">
    <property type="term" value="P:methylation"/>
    <property type="evidence" value="ECO:0007669"/>
    <property type="project" value="UniProtKB-KW"/>
</dbReference>
<dbReference type="EMBL" id="JABFDN010000017">
    <property type="protein sequence ID" value="NPU69431.1"/>
    <property type="molecule type" value="Genomic_DNA"/>
</dbReference>
<evidence type="ECO:0000313" key="2">
    <source>
        <dbReference type="EMBL" id="NPU69431.1"/>
    </source>
</evidence>
<evidence type="ECO:0000259" key="1">
    <source>
        <dbReference type="Pfam" id="PF08242"/>
    </source>
</evidence>
<gene>
    <name evidence="2" type="ORF">HL667_30810</name>
</gene>
<sequence length="241" mass="25967">MTADITDGARQFIRAFSDPEFVARYTDGPRRFVPGLDGLHRMTAILLAERAPKHAKVLVLGAGGGLELSALADAHPSWTFVGVDPSPQMLQLAERTLGARMSRVDLIEGTIDDAPAGPFDAATCLLTLHFLPAPERLRTVRAVHDRLRPGASFVVAHGCLPREPSERALWLDRYAAYAVASGVAAEQAISMRATIEASTNMLSPDEDGAVLRDGGFRDSRPFFSALTWHGWVGHAGSENLA</sequence>
<evidence type="ECO:0000313" key="3">
    <source>
        <dbReference type="Proteomes" id="UP000886476"/>
    </source>
</evidence>
<dbReference type="RefSeq" id="WP_172114482.1">
    <property type="nucleotide sequence ID" value="NZ_JABFDM010000011.1"/>
</dbReference>
<dbReference type="Gene3D" id="3.40.50.150">
    <property type="entry name" value="Vaccinia Virus protein VP39"/>
    <property type="match status" value="1"/>
</dbReference>
<dbReference type="GO" id="GO:0008168">
    <property type="term" value="F:methyltransferase activity"/>
    <property type="evidence" value="ECO:0007669"/>
    <property type="project" value="UniProtKB-KW"/>
</dbReference>
<protein>
    <submittedName>
        <fullName evidence="2">Class I SAM-dependent methyltransferase</fullName>
    </submittedName>
</protein>
<dbReference type="Proteomes" id="UP000886476">
    <property type="component" value="Unassembled WGS sequence"/>
</dbReference>
<organism evidence="2 3">
    <name type="scientific">Bradyrhizobium aeschynomenes</name>
    <dbReference type="NCBI Taxonomy" id="2734909"/>
    <lineage>
        <taxon>Bacteria</taxon>
        <taxon>Pseudomonadati</taxon>
        <taxon>Pseudomonadota</taxon>
        <taxon>Alphaproteobacteria</taxon>
        <taxon>Hyphomicrobiales</taxon>
        <taxon>Nitrobacteraceae</taxon>
        <taxon>Bradyrhizobium</taxon>
    </lineage>
</organism>
<comment type="caution">
    <text evidence="2">The sequence shown here is derived from an EMBL/GenBank/DDBJ whole genome shotgun (WGS) entry which is preliminary data.</text>
</comment>
<dbReference type="InterPro" id="IPR029063">
    <property type="entry name" value="SAM-dependent_MTases_sf"/>
</dbReference>
<dbReference type="PANTHER" id="PTHR43464:SF58">
    <property type="entry name" value="BLR7975 PROTEIN"/>
    <property type="match status" value="1"/>
</dbReference>